<evidence type="ECO:0000256" key="1">
    <source>
        <dbReference type="ARBA" id="ARBA00022722"/>
    </source>
</evidence>
<organism evidence="4 5">
    <name type="scientific">Litchfieldella qijiaojingensis</name>
    <dbReference type="NCBI Taxonomy" id="980347"/>
    <lineage>
        <taxon>Bacteria</taxon>
        <taxon>Pseudomonadati</taxon>
        <taxon>Pseudomonadota</taxon>
        <taxon>Gammaproteobacteria</taxon>
        <taxon>Oceanospirillales</taxon>
        <taxon>Halomonadaceae</taxon>
        <taxon>Litchfieldella</taxon>
    </lineage>
</organism>
<keyword evidence="1" id="KW-0540">Nuclease</keyword>
<dbReference type="InterPro" id="IPR036279">
    <property type="entry name" value="5-3_exonuclease_C_sf"/>
</dbReference>
<protein>
    <recommendedName>
        <fullName evidence="3">5'-3' exonuclease domain-containing protein</fullName>
    </recommendedName>
</protein>
<dbReference type="SUPFAM" id="SSF47807">
    <property type="entry name" value="5' to 3' exonuclease, C-terminal subdomain"/>
    <property type="match status" value="1"/>
</dbReference>
<evidence type="ECO:0000256" key="2">
    <source>
        <dbReference type="ARBA" id="ARBA00022801"/>
    </source>
</evidence>
<dbReference type="Gene3D" id="1.10.150.20">
    <property type="entry name" value="5' to 3' exonuclease, C-terminal subdomain"/>
    <property type="match status" value="1"/>
</dbReference>
<reference evidence="5" key="1">
    <citation type="journal article" date="2019" name="Int. J. Syst. Evol. Microbiol.">
        <title>The Global Catalogue of Microorganisms (GCM) 10K type strain sequencing project: providing services to taxonomists for standard genome sequencing and annotation.</title>
        <authorList>
            <consortium name="The Broad Institute Genomics Platform"/>
            <consortium name="The Broad Institute Genome Sequencing Center for Infectious Disease"/>
            <person name="Wu L."/>
            <person name="Ma J."/>
        </authorList>
    </citation>
    <scope>NUCLEOTIDE SEQUENCE [LARGE SCALE GENOMIC DNA]</scope>
    <source>
        <strain evidence="5">KCTC 22228</strain>
    </source>
</reference>
<gene>
    <name evidence="4" type="ORF">GCM10007160_18190</name>
</gene>
<dbReference type="InterPro" id="IPR020046">
    <property type="entry name" value="5-3_exonucl_a-hlix_arch_N"/>
</dbReference>
<name>A0ABQ2YPF5_9GAMM</name>
<dbReference type="EMBL" id="BMXS01000007">
    <property type="protein sequence ID" value="GGX91075.1"/>
    <property type="molecule type" value="Genomic_DNA"/>
</dbReference>
<proteinExistence type="predicted"/>
<sequence length="275" mass="31516">MSETIALLDGDIFAYEQAASAEEPIHWGDGFWTLHAFEEPAITKLDDRVSKAAEAVGADRIIIALSDDENWRKDVLPTYKGNRDGVRKPMLLKLLKEHLQAEYECFIRPKLEADDVLGILATWKKLKGDKVIVTKDKDLLTIPGKHYVLHKDEHLEVSQEEADNWHLIQALTGDPTDNYSGCPGIGETVARQIIEEPFEWEQYEHEFKSGKRKGQTELRWRKVEAESLWSAIVSQFRKAGLGEEEALTQARVARICRADDYDFKRKEVKLWSPKQ</sequence>
<keyword evidence="2" id="KW-0378">Hydrolase</keyword>
<dbReference type="Gene3D" id="3.40.50.1010">
    <property type="entry name" value="5'-nuclease"/>
    <property type="match status" value="1"/>
</dbReference>
<comment type="caution">
    <text evidence="4">The sequence shown here is derived from an EMBL/GenBank/DDBJ whole genome shotgun (WGS) entry which is preliminary data.</text>
</comment>
<keyword evidence="5" id="KW-1185">Reference proteome</keyword>
<dbReference type="SMART" id="SM00475">
    <property type="entry name" value="53EXOc"/>
    <property type="match status" value="1"/>
</dbReference>
<dbReference type="InterPro" id="IPR002421">
    <property type="entry name" value="5-3_exonuclease"/>
</dbReference>
<dbReference type="InterPro" id="IPR038969">
    <property type="entry name" value="FEN"/>
</dbReference>
<dbReference type="Pfam" id="PF02739">
    <property type="entry name" value="5_3_exonuc_N"/>
    <property type="match status" value="1"/>
</dbReference>
<dbReference type="SUPFAM" id="SSF88723">
    <property type="entry name" value="PIN domain-like"/>
    <property type="match status" value="1"/>
</dbReference>
<dbReference type="PANTHER" id="PTHR42646">
    <property type="entry name" value="FLAP ENDONUCLEASE XNI"/>
    <property type="match status" value="1"/>
</dbReference>
<dbReference type="InterPro" id="IPR029060">
    <property type="entry name" value="PIN-like_dom_sf"/>
</dbReference>
<evidence type="ECO:0000313" key="5">
    <source>
        <dbReference type="Proteomes" id="UP000653056"/>
    </source>
</evidence>
<evidence type="ECO:0000259" key="3">
    <source>
        <dbReference type="SMART" id="SM00475"/>
    </source>
</evidence>
<dbReference type="Proteomes" id="UP000653056">
    <property type="component" value="Unassembled WGS sequence"/>
</dbReference>
<dbReference type="PANTHER" id="PTHR42646:SF2">
    <property type="entry name" value="5'-3' EXONUCLEASE FAMILY PROTEIN"/>
    <property type="match status" value="1"/>
</dbReference>
<evidence type="ECO:0000313" key="4">
    <source>
        <dbReference type="EMBL" id="GGX91075.1"/>
    </source>
</evidence>
<accession>A0ABQ2YPF5</accession>
<feature type="domain" description="5'-3' exonuclease" evidence="3">
    <location>
        <begin position="1"/>
        <end position="269"/>
    </location>
</feature>
<dbReference type="RefSeq" id="WP_189468384.1">
    <property type="nucleotide sequence ID" value="NZ_BMXS01000007.1"/>
</dbReference>